<evidence type="ECO:0000313" key="1">
    <source>
        <dbReference type="EMBL" id="RPE34953.1"/>
    </source>
</evidence>
<reference evidence="1 2" key="1">
    <citation type="submission" date="2018-11" db="EMBL/GenBank/DDBJ databases">
        <title>Sequencing the genomes of 1000 actinobacteria strains.</title>
        <authorList>
            <person name="Klenk H.-P."/>
        </authorList>
    </citation>
    <scope>NUCLEOTIDE SEQUENCE [LARGE SCALE GENOMIC DNA]</scope>
    <source>
        <strain evidence="1 2">DSM 44781</strain>
    </source>
</reference>
<protein>
    <submittedName>
        <fullName evidence="1">Uncharacterized protein</fullName>
    </submittedName>
</protein>
<keyword evidence="2" id="KW-1185">Reference proteome</keyword>
<gene>
    <name evidence="1" type="ORF">EDD38_3296</name>
</gene>
<dbReference type="Proteomes" id="UP000266906">
    <property type="component" value="Unassembled WGS sequence"/>
</dbReference>
<proteinExistence type="predicted"/>
<dbReference type="AlphaFoldDB" id="A0A3N4RNM4"/>
<sequence>MDLTTPEGTRAFLLICLDGRKKRTGAKLATFEMPWFLDAIRQHAPEVIAHRDAAEDARRSADRAQRAYATALETWIRTPNGTTETEA</sequence>
<dbReference type="EMBL" id="RKQG01000001">
    <property type="protein sequence ID" value="RPE34953.1"/>
    <property type="molecule type" value="Genomic_DNA"/>
</dbReference>
<dbReference type="RefSeq" id="WP_123818605.1">
    <property type="nucleotide sequence ID" value="NZ_JBHYVY010000004.1"/>
</dbReference>
<organism evidence="1 2">
    <name type="scientific">Kitasatospora cineracea</name>
    <dbReference type="NCBI Taxonomy" id="88074"/>
    <lineage>
        <taxon>Bacteria</taxon>
        <taxon>Bacillati</taxon>
        <taxon>Actinomycetota</taxon>
        <taxon>Actinomycetes</taxon>
        <taxon>Kitasatosporales</taxon>
        <taxon>Streptomycetaceae</taxon>
        <taxon>Kitasatospora</taxon>
    </lineage>
</organism>
<name>A0A3N4RNM4_9ACTN</name>
<accession>A0A3N4RNM4</accession>
<comment type="caution">
    <text evidence="1">The sequence shown here is derived from an EMBL/GenBank/DDBJ whole genome shotgun (WGS) entry which is preliminary data.</text>
</comment>
<evidence type="ECO:0000313" key="2">
    <source>
        <dbReference type="Proteomes" id="UP000266906"/>
    </source>
</evidence>